<keyword evidence="1" id="KW-0472">Membrane</keyword>
<comment type="caution">
    <text evidence="2">The sequence shown here is derived from an EMBL/GenBank/DDBJ whole genome shotgun (WGS) entry which is preliminary data.</text>
</comment>
<evidence type="ECO:0008006" key="4">
    <source>
        <dbReference type="Google" id="ProtNLM"/>
    </source>
</evidence>
<feature type="transmembrane region" description="Helical" evidence="1">
    <location>
        <begin position="12"/>
        <end position="33"/>
    </location>
</feature>
<sequence length="111" mass="12602">MEQVKLSTKIRVVADIMIFAGILGVLGALVYVARGLVIFGPIMFLLYNPTLCIYLFLAFSASLSGIILGTLLLKRKKLGWWLSLIYLITLFIFLLLLEKNIHFLFGTRYFP</sequence>
<evidence type="ECO:0000256" key="1">
    <source>
        <dbReference type="SAM" id="Phobius"/>
    </source>
</evidence>
<keyword evidence="1" id="KW-1133">Transmembrane helix</keyword>
<feature type="transmembrane region" description="Helical" evidence="1">
    <location>
        <begin position="53"/>
        <end position="73"/>
    </location>
</feature>
<feature type="transmembrane region" description="Helical" evidence="1">
    <location>
        <begin position="80"/>
        <end position="97"/>
    </location>
</feature>
<dbReference type="AlphaFoldDB" id="A0A2H0FFK2"/>
<dbReference type="Proteomes" id="UP000230778">
    <property type="component" value="Unassembled WGS sequence"/>
</dbReference>
<evidence type="ECO:0000313" key="3">
    <source>
        <dbReference type="Proteomes" id="UP000230778"/>
    </source>
</evidence>
<dbReference type="EMBL" id="PCUC01000171">
    <property type="protein sequence ID" value="PIQ04811.1"/>
    <property type="molecule type" value="Genomic_DNA"/>
</dbReference>
<protein>
    <recommendedName>
        <fullName evidence="4">Major facilitator superfamily (MFS) profile domain-containing protein</fullName>
    </recommendedName>
</protein>
<name>A0A2H0FFK2_9BACT</name>
<reference evidence="2 3" key="1">
    <citation type="submission" date="2017-09" db="EMBL/GenBank/DDBJ databases">
        <title>Depth-based differentiation of microbial function through sediment-hosted aquifers and enrichment of novel symbionts in the deep terrestrial subsurface.</title>
        <authorList>
            <person name="Probst A.J."/>
            <person name="Ladd B."/>
            <person name="Jarett J.K."/>
            <person name="Geller-Mcgrath D.E."/>
            <person name="Sieber C.M."/>
            <person name="Emerson J.B."/>
            <person name="Anantharaman K."/>
            <person name="Thomas B.C."/>
            <person name="Malmstrom R."/>
            <person name="Stieglmeier M."/>
            <person name="Klingl A."/>
            <person name="Woyke T."/>
            <person name="Ryan C.M."/>
            <person name="Banfield J.F."/>
        </authorList>
    </citation>
    <scope>NUCLEOTIDE SEQUENCE [LARGE SCALE GENOMIC DNA]</scope>
    <source>
        <strain evidence="2">CG18_big_fil_WC_8_21_14_2_50_37_10</strain>
    </source>
</reference>
<evidence type="ECO:0000313" key="2">
    <source>
        <dbReference type="EMBL" id="PIQ04811.1"/>
    </source>
</evidence>
<proteinExistence type="predicted"/>
<organism evidence="2 3">
    <name type="scientific">Candidatus Nealsonbacteria bacterium CG18_big_fil_WC_8_21_14_2_50_37_10</name>
    <dbReference type="NCBI Taxonomy" id="1974717"/>
    <lineage>
        <taxon>Bacteria</taxon>
        <taxon>Candidatus Nealsoniibacteriota</taxon>
    </lineage>
</organism>
<gene>
    <name evidence="2" type="ORF">COW72_03290</name>
</gene>
<accession>A0A2H0FFK2</accession>
<keyword evidence="1" id="KW-0812">Transmembrane</keyword>